<accession>A0ABZ2I4F1</accession>
<organism evidence="1 2">
    <name type="scientific">Pelagibacterium nitratireducens</name>
    <dbReference type="NCBI Taxonomy" id="1046114"/>
    <lineage>
        <taxon>Bacteria</taxon>
        <taxon>Pseudomonadati</taxon>
        <taxon>Pseudomonadota</taxon>
        <taxon>Alphaproteobacteria</taxon>
        <taxon>Hyphomicrobiales</taxon>
        <taxon>Devosiaceae</taxon>
        <taxon>Pelagibacterium</taxon>
    </lineage>
</organism>
<dbReference type="EMBL" id="CP146275">
    <property type="protein sequence ID" value="WWT33431.1"/>
    <property type="molecule type" value="Genomic_DNA"/>
</dbReference>
<dbReference type="RefSeq" id="WP_338608976.1">
    <property type="nucleotide sequence ID" value="NZ_CP146275.1"/>
</dbReference>
<name>A0ABZ2I4F1_9HYPH</name>
<dbReference type="Proteomes" id="UP001369958">
    <property type="component" value="Chromosome"/>
</dbReference>
<keyword evidence="2" id="KW-1185">Reference proteome</keyword>
<sequence>MSDIAATAVAMKQAQTVQTAQMLMVKKQHEMEMSMISMLTEAVENAPAPAPAGMGTRVDKRA</sequence>
<protein>
    <submittedName>
        <fullName evidence="1">YjfB family protein</fullName>
    </submittedName>
</protein>
<evidence type="ECO:0000313" key="1">
    <source>
        <dbReference type="EMBL" id="WWT33431.1"/>
    </source>
</evidence>
<proteinExistence type="predicted"/>
<dbReference type="InterPro" id="IPR025906">
    <property type="entry name" value="YjfB_motility"/>
</dbReference>
<evidence type="ECO:0000313" key="2">
    <source>
        <dbReference type="Proteomes" id="UP001369958"/>
    </source>
</evidence>
<dbReference type="Pfam" id="PF14070">
    <property type="entry name" value="YjfB_motility"/>
    <property type="match status" value="1"/>
</dbReference>
<gene>
    <name evidence="1" type="ORF">V6617_02895</name>
</gene>
<reference evidence="1 2" key="1">
    <citation type="submission" date="2024-02" db="EMBL/GenBank/DDBJ databases">
        <title>Complete genome sequence of Pelagibacterium nitratireducens ZH15.</title>
        <authorList>
            <person name="Zhao L.H."/>
        </authorList>
    </citation>
    <scope>NUCLEOTIDE SEQUENCE [LARGE SCALE GENOMIC DNA]</scope>
    <source>
        <strain evidence="1 2">ZH15</strain>
    </source>
</reference>